<dbReference type="EMBL" id="OZ020096">
    <property type="protein sequence ID" value="CAK9254942.1"/>
    <property type="molecule type" value="Genomic_DNA"/>
</dbReference>
<reference evidence="1 2" key="1">
    <citation type="submission" date="2024-02" db="EMBL/GenBank/DDBJ databases">
        <authorList>
            <consortium name="ELIXIR-Norway"/>
            <consortium name="Elixir Norway"/>
        </authorList>
    </citation>
    <scope>NUCLEOTIDE SEQUENCE [LARGE SCALE GENOMIC DNA]</scope>
</reference>
<name>A0ABP0VL63_9BRYO</name>
<keyword evidence="2" id="KW-1185">Reference proteome</keyword>
<accession>A0ABP0VL63</accession>
<proteinExistence type="predicted"/>
<dbReference type="Proteomes" id="UP001497444">
    <property type="component" value="Chromosome 1"/>
</dbReference>
<evidence type="ECO:0000313" key="1">
    <source>
        <dbReference type="EMBL" id="CAK9254942.1"/>
    </source>
</evidence>
<gene>
    <name evidence="1" type="ORF">CSSPJE1EN1_LOCUS420</name>
</gene>
<evidence type="ECO:0000313" key="2">
    <source>
        <dbReference type="Proteomes" id="UP001497444"/>
    </source>
</evidence>
<organism evidence="1 2">
    <name type="scientific">Sphagnum jensenii</name>
    <dbReference type="NCBI Taxonomy" id="128206"/>
    <lineage>
        <taxon>Eukaryota</taxon>
        <taxon>Viridiplantae</taxon>
        <taxon>Streptophyta</taxon>
        <taxon>Embryophyta</taxon>
        <taxon>Bryophyta</taxon>
        <taxon>Sphagnophytina</taxon>
        <taxon>Sphagnopsida</taxon>
        <taxon>Sphagnales</taxon>
        <taxon>Sphagnaceae</taxon>
        <taxon>Sphagnum</taxon>
    </lineage>
</organism>
<protein>
    <submittedName>
        <fullName evidence="1">Uncharacterized protein</fullName>
    </submittedName>
</protein>
<sequence>MLPPCRRGGNSDAALGVPWVELESLARRAAAAAGVLGQVSVSSRTSSELGCWKAACFQRRLFSIQGTLRRETLLLL</sequence>